<feature type="region of interest" description="Disordered" evidence="3">
    <location>
        <begin position="522"/>
        <end position="593"/>
    </location>
</feature>
<name>A0A1X6NNH9_PORUM</name>
<dbReference type="PANTHER" id="PTHR10972:SF102">
    <property type="entry name" value="OXYSTEROL-BINDING PROTEIN"/>
    <property type="match status" value="1"/>
</dbReference>
<evidence type="ECO:0000256" key="3">
    <source>
        <dbReference type="SAM" id="MobiDB-lite"/>
    </source>
</evidence>
<dbReference type="Gene3D" id="2.40.160.120">
    <property type="match status" value="1"/>
</dbReference>
<dbReference type="Pfam" id="PF01237">
    <property type="entry name" value="Oxysterol_BP"/>
    <property type="match status" value="1"/>
</dbReference>
<dbReference type="PROSITE" id="PS01013">
    <property type="entry name" value="OSBP"/>
    <property type="match status" value="1"/>
</dbReference>
<protein>
    <recommendedName>
        <fullName evidence="6">Oxysterol-binding protein</fullName>
    </recommendedName>
</protein>
<dbReference type="EMBL" id="KV919304">
    <property type="protein sequence ID" value="OSX70148.1"/>
    <property type="molecule type" value="Genomic_DNA"/>
</dbReference>
<dbReference type="OrthoDB" id="14833at2759"/>
<dbReference type="InterPro" id="IPR000648">
    <property type="entry name" value="Oxysterol-bd"/>
</dbReference>
<accession>A0A1X6NNH9</accession>
<evidence type="ECO:0000256" key="2">
    <source>
        <dbReference type="RuleBase" id="RU003844"/>
    </source>
</evidence>
<dbReference type="SUPFAM" id="SSF144000">
    <property type="entry name" value="Oxysterol-binding protein-like"/>
    <property type="match status" value="1"/>
</dbReference>
<feature type="region of interest" description="Disordered" evidence="3">
    <location>
        <begin position="1"/>
        <end position="21"/>
    </location>
</feature>
<sequence>MSRLGAEASVGGNGAAVLPPLPQHQGLSAAAVAASLADASHIDSSDDEFFDVPAAFPIRSSGGGSGDGDGPNGSGDGGGERYGALKLSDHDPASTASCDSLTGAGDALRGVLPAGGVISRLYTVERPATYGEGAPDSGDLSLVKVARELLSAVKAGAELTNVPLPASVLDPVSSLEKGIKSMQRGELIRELVAAPSPTERFLQLVRFFLSGLPKERFGKKPYNPVLGEVFRAAFQHRDGGGTTVMLAEQVCHHPPMTALFLNNPTLGFAMSSHATPEPKLWGNSLEIKLKGLVRIALTLPGAGASGAAANGSATPSPRANVRIEEYVLTRPTILTSGYLGIGKQRMEFAGECAIRCEASGLEAVIDFKSKGTFNLRSTDINGVGGRVTEMATGRTLYEISGQWDRVVHVTDVAKRETSVLFDYDAVAEQYGMNVWLPPEEAREEHNSLRVWAACSKAIWAGNSKQANDLKRAVEDNQRALRKERDIAGVEWEPRYFNPRADGDGYNVKPKLVPFLRPEVRSVQAGGRAGRPATSGSAGAPPPAPPAAALRPGASGGSDAGDDGPGASGASSGGRTAKRSHKLGGLRKKLKEAL</sequence>
<dbReference type="InterPro" id="IPR018494">
    <property type="entry name" value="Oxysterol-bd_CS"/>
</dbReference>
<dbReference type="AlphaFoldDB" id="A0A1X6NNH9"/>
<dbReference type="Gene3D" id="3.30.70.3490">
    <property type="match status" value="1"/>
</dbReference>
<feature type="region of interest" description="Disordered" evidence="3">
    <location>
        <begin position="56"/>
        <end position="97"/>
    </location>
</feature>
<dbReference type="GO" id="GO:0032934">
    <property type="term" value="F:sterol binding"/>
    <property type="evidence" value="ECO:0007669"/>
    <property type="project" value="TreeGrafter"/>
</dbReference>
<evidence type="ECO:0000256" key="1">
    <source>
        <dbReference type="ARBA" id="ARBA00008842"/>
    </source>
</evidence>
<organism evidence="4 5">
    <name type="scientific">Porphyra umbilicalis</name>
    <name type="common">Purple laver</name>
    <name type="synonym">Red alga</name>
    <dbReference type="NCBI Taxonomy" id="2786"/>
    <lineage>
        <taxon>Eukaryota</taxon>
        <taxon>Rhodophyta</taxon>
        <taxon>Bangiophyceae</taxon>
        <taxon>Bangiales</taxon>
        <taxon>Bangiaceae</taxon>
        <taxon>Porphyra</taxon>
    </lineage>
</organism>
<dbReference type="GO" id="GO:0005829">
    <property type="term" value="C:cytosol"/>
    <property type="evidence" value="ECO:0007669"/>
    <property type="project" value="TreeGrafter"/>
</dbReference>
<feature type="compositionally biased region" description="Low complexity" evidence="3">
    <location>
        <begin position="529"/>
        <end position="538"/>
    </location>
</feature>
<evidence type="ECO:0008006" key="6">
    <source>
        <dbReference type="Google" id="ProtNLM"/>
    </source>
</evidence>
<comment type="similarity">
    <text evidence="1 2">Belongs to the OSBP family.</text>
</comment>
<evidence type="ECO:0000313" key="4">
    <source>
        <dbReference type="EMBL" id="OSX70148.1"/>
    </source>
</evidence>
<proteinExistence type="inferred from homology"/>
<dbReference type="Proteomes" id="UP000218209">
    <property type="component" value="Unassembled WGS sequence"/>
</dbReference>
<dbReference type="InterPro" id="IPR037239">
    <property type="entry name" value="OSBP_sf"/>
</dbReference>
<feature type="compositionally biased region" description="Basic residues" evidence="3">
    <location>
        <begin position="575"/>
        <end position="593"/>
    </location>
</feature>
<dbReference type="GO" id="GO:0016020">
    <property type="term" value="C:membrane"/>
    <property type="evidence" value="ECO:0007669"/>
    <property type="project" value="TreeGrafter"/>
</dbReference>
<evidence type="ECO:0000313" key="5">
    <source>
        <dbReference type="Proteomes" id="UP000218209"/>
    </source>
</evidence>
<keyword evidence="5" id="KW-1185">Reference proteome</keyword>
<dbReference type="PANTHER" id="PTHR10972">
    <property type="entry name" value="OXYSTEROL-BINDING PROTEIN-RELATED"/>
    <property type="match status" value="1"/>
</dbReference>
<gene>
    <name evidence="4" type="ORF">BU14_0883s0003</name>
</gene>
<feature type="compositionally biased region" description="Gly residues" evidence="3">
    <location>
        <begin position="553"/>
        <end position="566"/>
    </location>
</feature>
<reference evidence="4 5" key="1">
    <citation type="submission" date="2017-03" db="EMBL/GenBank/DDBJ databases">
        <title>WGS assembly of Porphyra umbilicalis.</title>
        <authorList>
            <person name="Brawley S.H."/>
            <person name="Blouin N.A."/>
            <person name="Ficko-Blean E."/>
            <person name="Wheeler G.L."/>
            <person name="Lohr M."/>
            <person name="Goodson H.V."/>
            <person name="Jenkins J.W."/>
            <person name="Blaby-Haas C.E."/>
            <person name="Helliwell K.E."/>
            <person name="Chan C."/>
            <person name="Marriage T."/>
            <person name="Bhattacharya D."/>
            <person name="Klein A.S."/>
            <person name="Badis Y."/>
            <person name="Brodie J."/>
            <person name="Cao Y."/>
            <person name="Collen J."/>
            <person name="Dittami S.M."/>
            <person name="Gachon C.M."/>
            <person name="Green B.R."/>
            <person name="Karpowicz S."/>
            <person name="Kim J.W."/>
            <person name="Kudahl U."/>
            <person name="Lin S."/>
            <person name="Michel G."/>
            <person name="Mittag M."/>
            <person name="Olson B.J."/>
            <person name="Pangilinan J."/>
            <person name="Peng Y."/>
            <person name="Qiu H."/>
            <person name="Shu S."/>
            <person name="Singer J.T."/>
            <person name="Smith A.G."/>
            <person name="Sprecher B.N."/>
            <person name="Wagner V."/>
            <person name="Wang W."/>
            <person name="Wang Z.-Y."/>
            <person name="Yan J."/>
            <person name="Yarish C."/>
            <person name="Zoeuner-Riek S."/>
            <person name="Zhuang Y."/>
            <person name="Zou Y."/>
            <person name="Lindquist E.A."/>
            <person name="Grimwood J."/>
            <person name="Barry K."/>
            <person name="Rokhsar D.S."/>
            <person name="Schmutz J."/>
            <person name="Stiller J.W."/>
            <person name="Grossman A.R."/>
            <person name="Prochnik S.E."/>
        </authorList>
    </citation>
    <scope>NUCLEOTIDE SEQUENCE [LARGE SCALE GENOMIC DNA]</scope>
    <source>
        <strain evidence="4">4086291</strain>
    </source>
</reference>
<feature type="compositionally biased region" description="Gly residues" evidence="3">
    <location>
        <begin position="61"/>
        <end position="81"/>
    </location>
</feature>